<dbReference type="Gramene" id="TKV97886">
    <property type="protein sequence ID" value="TKV97886"/>
    <property type="gene ID" value="SEVIR_9G523600v2"/>
</dbReference>
<dbReference type="PANTHER" id="PTHR12741">
    <property type="entry name" value="LYST-INTERACTING PROTEIN LIP5 DOPAMINE RESPONSIVE PROTEIN DRG-1"/>
    <property type="match status" value="1"/>
</dbReference>
<dbReference type="Proteomes" id="UP000298652">
    <property type="component" value="Chromosome 9"/>
</dbReference>
<dbReference type="AlphaFoldDB" id="A0A4U6TKI9"/>
<keyword evidence="2" id="KW-1185">Reference proteome</keyword>
<gene>
    <name evidence="1" type="ORF">SEVIR_9G523600v2</name>
</gene>
<organism evidence="1 2">
    <name type="scientific">Setaria viridis</name>
    <name type="common">Green bristlegrass</name>
    <name type="synonym">Setaria italica subsp. viridis</name>
    <dbReference type="NCBI Taxonomy" id="4556"/>
    <lineage>
        <taxon>Eukaryota</taxon>
        <taxon>Viridiplantae</taxon>
        <taxon>Streptophyta</taxon>
        <taxon>Embryophyta</taxon>
        <taxon>Tracheophyta</taxon>
        <taxon>Spermatophyta</taxon>
        <taxon>Magnoliopsida</taxon>
        <taxon>Liliopsida</taxon>
        <taxon>Poales</taxon>
        <taxon>Poaceae</taxon>
        <taxon>PACMAD clade</taxon>
        <taxon>Panicoideae</taxon>
        <taxon>Panicodae</taxon>
        <taxon>Paniceae</taxon>
        <taxon>Cenchrinae</taxon>
        <taxon>Setaria</taxon>
    </lineage>
</organism>
<reference evidence="1" key="1">
    <citation type="submission" date="2019-03" db="EMBL/GenBank/DDBJ databases">
        <title>WGS assembly of Setaria viridis.</title>
        <authorList>
            <person name="Huang P."/>
            <person name="Jenkins J."/>
            <person name="Grimwood J."/>
            <person name="Barry K."/>
            <person name="Healey A."/>
            <person name="Mamidi S."/>
            <person name="Sreedasyam A."/>
            <person name="Shu S."/>
            <person name="Feldman M."/>
            <person name="Wu J."/>
            <person name="Yu Y."/>
            <person name="Chen C."/>
            <person name="Johnson J."/>
            <person name="Rokhsar D."/>
            <person name="Baxter I."/>
            <person name="Schmutz J."/>
            <person name="Brutnell T."/>
            <person name="Kellogg E."/>
        </authorList>
    </citation>
    <scope>NUCLEOTIDE SEQUENCE [LARGE SCALE GENOMIC DNA]</scope>
</reference>
<dbReference type="EMBL" id="CM016560">
    <property type="protein sequence ID" value="TKV97886.1"/>
    <property type="molecule type" value="Genomic_DNA"/>
</dbReference>
<evidence type="ECO:0000313" key="1">
    <source>
        <dbReference type="EMBL" id="TKV97886.1"/>
    </source>
</evidence>
<proteinExistence type="predicted"/>
<name>A0A4U6TKI9_SETVI</name>
<dbReference type="GO" id="GO:0005886">
    <property type="term" value="C:plasma membrane"/>
    <property type="evidence" value="ECO:0007669"/>
    <property type="project" value="TreeGrafter"/>
</dbReference>
<evidence type="ECO:0000313" key="2">
    <source>
        <dbReference type="Proteomes" id="UP000298652"/>
    </source>
</evidence>
<dbReference type="GO" id="GO:0046527">
    <property type="term" value="F:glucosyltransferase activity"/>
    <property type="evidence" value="ECO:0007669"/>
    <property type="project" value="TreeGrafter"/>
</dbReference>
<accession>A0A4U6TKI9</accession>
<sequence length="169" mass="19579">MPMRPPPLPFGRRRRTPGVYNKPVEPHWLPPYLFRFRLDNLFGAKVLQVFAVFGRGRQPVAATGGWSGGGSQHPKRRGCIRSGFERQIIVDDWDEWTKWISSRGGIGVPANKAWESWWTGEQEQLHSADLLGCFWEIILSQILHIPIWYHVSPEYLCWQQKHLSYVLAS</sequence>
<dbReference type="PANTHER" id="PTHR12741:SF107">
    <property type="entry name" value="CALLOSE SYNTHASE 5"/>
    <property type="match status" value="1"/>
</dbReference>
<protein>
    <submittedName>
        <fullName evidence="1">Uncharacterized protein</fullName>
    </submittedName>
</protein>